<evidence type="ECO:0000313" key="2">
    <source>
        <dbReference type="EMBL" id="SPT70308.1"/>
    </source>
</evidence>
<feature type="chain" id="PRO_5015948718" evidence="1">
    <location>
        <begin position="23"/>
        <end position="134"/>
    </location>
</feature>
<dbReference type="InterPro" id="IPR009380">
    <property type="entry name" value="DUF1036"/>
</dbReference>
<keyword evidence="3" id="KW-1185">Reference proteome</keyword>
<accession>A0A2X0VLG4</accession>
<dbReference type="AlphaFoldDB" id="A0A2X0VLG4"/>
<proteinExistence type="predicted"/>
<name>A0A2X0VLG4_9GAMM</name>
<reference evidence="2 3" key="1">
    <citation type="submission" date="2018-06" db="EMBL/GenBank/DDBJ databases">
        <authorList>
            <consortium name="Pathogen Informatics"/>
            <person name="Doyle S."/>
        </authorList>
    </citation>
    <scope>NUCLEOTIDE SEQUENCE [LARGE SCALE GENOMIC DNA]</scope>
    <source>
        <strain evidence="2 3">NCTC13093</strain>
    </source>
</reference>
<dbReference type="RefSeq" id="WP_181463193.1">
    <property type="nucleotide sequence ID" value="NZ_UAPV01000001.1"/>
</dbReference>
<evidence type="ECO:0000313" key="3">
    <source>
        <dbReference type="Proteomes" id="UP000250086"/>
    </source>
</evidence>
<evidence type="ECO:0000256" key="1">
    <source>
        <dbReference type="SAM" id="SignalP"/>
    </source>
</evidence>
<dbReference type="Proteomes" id="UP000250086">
    <property type="component" value="Unassembled WGS sequence"/>
</dbReference>
<feature type="signal peptide" evidence="1">
    <location>
        <begin position="1"/>
        <end position="22"/>
    </location>
</feature>
<dbReference type="EMBL" id="UAPV01000001">
    <property type="protein sequence ID" value="SPT70308.1"/>
    <property type="molecule type" value="Genomic_DNA"/>
</dbReference>
<sequence length="134" mass="15100">MFKHLKLFTLSTMAFAAASADALEISINNNTESTVSMAFSYLDKSTDKWVVDGWYNIEKNGKNLITLNTENGIYYLYAEFSNGKKIEGGDYSVNLDVAPQSFYYTQDQVFEDASFKAKFVRAKSDGKRALININ</sequence>
<organism evidence="2 3">
    <name type="scientific">Anaerobiospirillum thomasii</name>
    <dbReference type="NCBI Taxonomy" id="179995"/>
    <lineage>
        <taxon>Bacteria</taxon>
        <taxon>Pseudomonadati</taxon>
        <taxon>Pseudomonadota</taxon>
        <taxon>Gammaproteobacteria</taxon>
        <taxon>Aeromonadales</taxon>
        <taxon>Succinivibrionaceae</taxon>
        <taxon>Anaerobiospirillum</taxon>
    </lineage>
</organism>
<keyword evidence="1" id="KW-0732">Signal</keyword>
<protein>
    <submittedName>
        <fullName evidence="2">Predicted integral membrane protein</fullName>
    </submittedName>
</protein>
<dbReference type="Pfam" id="PF06282">
    <property type="entry name" value="DUF1036"/>
    <property type="match status" value="1"/>
</dbReference>
<gene>
    <name evidence="2" type="ORF">NCTC13093_01719</name>
</gene>